<proteinExistence type="predicted"/>
<evidence type="ECO:0000256" key="1">
    <source>
        <dbReference type="SAM" id="SignalP"/>
    </source>
</evidence>
<reference evidence="2" key="2">
    <citation type="journal article" date="2015" name="Fish Shellfish Immunol.">
        <title>Early steps in the European eel (Anguilla anguilla)-Vibrio vulnificus interaction in the gills: Role of the RtxA13 toxin.</title>
        <authorList>
            <person name="Callol A."/>
            <person name="Pajuelo D."/>
            <person name="Ebbesson L."/>
            <person name="Teles M."/>
            <person name="MacKenzie S."/>
            <person name="Amaro C."/>
        </authorList>
    </citation>
    <scope>NUCLEOTIDE SEQUENCE</scope>
</reference>
<reference evidence="2" key="1">
    <citation type="submission" date="2014-11" db="EMBL/GenBank/DDBJ databases">
        <authorList>
            <person name="Amaro Gonzalez C."/>
        </authorList>
    </citation>
    <scope>NUCLEOTIDE SEQUENCE</scope>
</reference>
<keyword evidence="1" id="KW-0732">Signal</keyword>
<name>A0A0E9XK20_ANGAN</name>
<feature type="chain" id="PRO_5002435360" evidence="1">
    <location>
        <begin position="22"/>
        <end position="30"/>
    </location>
</feature>
<organism evidence="2">
    <name type="scientific">Anguilla anguilla</name>
    <name type="common">European freshwater eel</name>
    <name type="synonym">Muraena anguilla</name>
    <dbReference type="NCBI Taxonomy" id="7936"/>
    <lineage>
        <taxon>Eukaryota</taxon>
        <taxon>Metazoa</taxon>
        <taxon>Chordata</taxon>
        <taxon>Craniata</taxon>
        <taxon>Vertebrata</taxon>
        <taxon>Euteleostomi</taxon>
        <taxon>Actinopterygii</taxon>
        <taxon>Neopterygii</taxon>
        <taxon>Teleostei</taxon>
        <taxon>Anguilliformes</taxon>
        <taxon>Anguillidae</taxon>
        <taxon>Anguilla</taxon>
    </lineage>
</organism>
<feature type="signal peptide" evidence="1">
    <location>
        <begin position="1"/>
        <end position="21"/>
    </location>
</feature>
<evidence type="ECO:0000313" key="2">
    <source>
        <dbReference type="EMBL" id="JAI02039.1"/>
    </source>
</evidence>
<sequence length="30" mass="3610">MTTLFFFRFLFLLLFCSNLSTQECVLHLKP</sequence>
<dbReference type="AlphaFoldDB" id="A0A0E9XK20"/>
<protein>
    <submittedName>
        <fullName evidence="2">Uncharacterized protein</fullName>
    </submittedName>
</protein>
<dbReference type="EMBL" id="GBXM01006539">
    <property type="protein sequence ID" value="JAI02039.1"/>
    <property type="molecule type" value="Transcribed_RNA"/>
</dbReference>
<accession>A0A0E9XK20</accession>